<feature type="transmembrane region" description="Helical" evidence="11">
    <location>
        <begin position="108"/>
        <end position="126"/>
    </location>
</feature>
<dbReference type="InterPro" id="IPR038377">
    <property type="entry name" value="Na/Glc_symporter_sf"/>
</dbReference>
<feature type="transmembrane region" description="Helical" evidence="11">
    <location>
        <begin position="77"/>
        <end position="96"/>
    </location>
</feature>
<evidence type="ECO:0000256" key="9">
    <source>
        <dbReference type="ARBA" id="ARBA00023136"/>
    </source>
</evidence>
<dbReference type="Gene3D" id="1.20.1730.10">
    <property type="entry name" value="Sodium/glucose cotransporter"/>
    <property type="match status" value="1"/>
</dbReference>
<evidence type="ECO:0000256" key="11">
    <source>
        <dbReference type="SAM" id="Phobius"/>
    </source>
</evidence>
<evidence type="ECO:0000256" key="4">
    <source>
        <dbReference type="ARBA" id="ARBA00022475"/>
    </source>
</evidence>
<keyword evidence="8" id="KW-0406">Ion transport</keyword>
<dbReference type="Pfam" id="PF00474">
    <property type="entry name" value="SSF"/>
    <property type="match status" value="1"/>
</dbReference>
<dbReference type="InterPro" id="IPR051163">
    <property type="entry name" value="Sodium:Solute_Symporter_SSF"/>
</dbReference>
<organism evidence="12">
    <name type="scientific">marine sediment metagenome</name>
    <dbReference type="NCBI Taxonomy" id="412755"/>
    <lineage>
        <taxon>unclassified sequences</taxon>
        <taxon>metagenomes</taxon>
        <taxon>ecological metagenomes</taxon>
    </lineage>
</organism>
<dbReference type="AlphaFoldDB" id="X1RV17"/>
<keyword evidence="5 11" id="KW-0812">Transmembrane</keyword>
<keyword evidence="9 11" id="KW-0472">Membrane</keyword>
<keyword evidence="10" id="KW-0739">Sodium transport</keyword>
<dbReference type="GO" id="GO:0015293">
    <property type="term" value="F:symporter activity"/>
    <property type="evidence" value="ECO:0007669"/>
    <property type="project" value="TreeGrafter"/>
</dbReference>
<comment type="subcellular location">
    <subcellularLocation>
        <location evidence="1">Cell membrane</location>
        <topology evidence="1">Multi-pass membrane protein</topology>
    </subcellularLocation>
</comment>
<gene>
    <name evidence="12" type="ORF">S12H4_21616</name>
</gene>
<evidence type="ECO:0000313" key="12">
    <source>
        <dbReference type="EMBL" id="GAI84493.1"/>
    </source>
</evidence>
<evidence type="ECO:0000256" key="2">
    <source>
        <dbReference type="ARBA" id="ARBA00006434"/>
    </source>
</evidence>
<keyword evidence="6 11" id="KW-1133">Transmembrane helix</keyword>
<feature type="transmembrane region" description="Helical" evidence="11">
    <location>
        <begin position="152"/>
        <end position="171"/>
    </location>
</feature>
<evidence type="ECO:0000256" key="5">
    <source>
        <dbReference type="ARBA" id="ARBA00022692"/>
    </source>
</evidence>
<name>X1RV17_9ZZZZ</name>
<evidence type="ECO:0000256" key="7">
    <source>
        <dbReference type="ARBA" id="ARBA00023053"/>
    </source>
</evidence>
<keyword evidence="7" id="KW-0915">Sodium</keyword>
<evidence type="ECO:0008006" key="13">
    <source>
        <dbReference type="Google" id="ProtNLM"/>
    </source>
</evidence>
<reference evidence="12" key="1">
    <citation type="journal article" date="2014" name="Front. Microbiol.">
        <title>High frequency of phylogenetically diverse reductive dehalogenase-homologous genes in deep subseafloor sedimentary metagenomes.</title>
        <authorList>
            <person name="Kawai M."/>
            <person name="Futagami T."/>
            <person name="Toyoda A."/>
            <person name="Takaki Y."/>
            <person name="Nishi S."/>
            <person name="Hori S."/>
            <person name="Arai W."/>
            <person name="Tsubouchi T."/>
            <person name="Morono Y."/>
            <person name="Uchiyama I."/>
            <person name="Ito T."/>
            <person name="Fujiyama A."/>
            <person name="Inagaki F."/>
            <person name="Takami H."/>
        </authorList>
    </citation>
    <scope>NUCLEOTIDE SEQUENCE</scope>
    <source>
        <strain evidence="12">Expedition CK06-06</strain>
    </source>
</reference>
<keyword evidence="4" id="KW-1003">Cell membrane</keyword>
<evidence type="ECO:0000256" key="3">
    <source>
        <dbReference type="ARBA" id="ARBA00022448"/>
    </source>
</evidence>
<accession>X1RV17</accession>
<comment type="caution">
    <text evidence="12">The sequence shown here is derived from an EMBL/GenBank/DDBJ whole genome shotgun (WGS) entry which is preliminary data.</text>
</comment>
<dbReference type="EMBL" id="BARW01011141">
    <property type="protein sequence ID" value="GAI84493.1"/>
    <property type="molecule type" value="Genomic_DNA"/>
</dbReference>
<dbReference type="GO" id="GO:0005886">
    <property type="term" value="C:plasma membrane"/>
    <property type="evidence" value="ECO:0007669"/>
    <property type="project" value="UniProtKB-SubCell"/>
</dbReference>
<comment type="similarity">
    <text evidence="2">Belongs to the sodium:solute symporter (SSF) (TC 2.A.21) family.</text>
</comment>
<sequence>MVKWNNGFVVVNGEIKPGVRSPNIYYGKLHTNIRFGWLNWAVLGIYLLGMLFVGYYFMHREKSTNDFFRGGGRVPWWAAGISIFATVLSAITYITIPAKTYATDWKYFVMAVTIPIIAWLVVKYYLPFFRKLNVTTAYEYLEKRFDYNTRSLASGLFLLYMIARMALVLFLPS</sequence>
<dbReference type="PANTHER" id="PTHR42985">
    <property type="entry name" value="SODIUM-COUPLED MONOCARBOXYLATE TRANSPORTER"/>
    <property type="match status" value="1"/>
</dbReference>
<dbReference type="PROSITE" id="PS50283">
    <property type="entry name" value="NA_SOLUT_SYMP_3"/>
    <property type="match status" value="1"/>
</dbReference>
<dbReference type="GO" id="GO:0006814">
    <property type="term" value="P:sodium ion transport"/>
    <property type="evidence" value="ECO:0007669"/>
    <property type="project" value="UniProtKB-KW"/>
</dbReference>
<proteinExistence type="inferred from homology"/>
<evidence type="ECO:0000256" key="1">
    <source>
        <dbReference type="ARBA" id="ARBA00004651"/>
    </source>
</evidence>
<evidence type="ECO:0000256" key="10">
    <source>
        <dbReference type="ARBA" id="ARBA00023201"/>
    </source>
</evidence>
<evidence type="ECO:0000256" key="8">
    <source>
        <dbReference type="ARBA" id="ARBA00023065"/>
    </source>
</evidence>
<keyword evidence="3" id="KW-0813">Transport</keyword>
<feature type="non-terminal residue" evidence="12">
    <location>
        <position position="173"/>
    </location>
</feature>
<dbReference type="InterPro" id="IPR001734">
    <property type="entry name" value="Na/solute_symporter"/>
</dbReference>
<evidence type="ECO:0000256" key="6">
    <source>
        <dbReference type="ARBA" id="ARBA00022989"/>
    </source>
</evidence>
<protein>
    <recommendedName>
        <fullName evidence="13">Sodium:solute symporter family protein</fullName>
    </recommendedName>
</protein>
<feature type="transmembrane region" description="Helical" evidence="11">
    <location>
        <begin position="37"/>
        <end position="57"/>
    </location>
</feature>
<dbReference type="PANTHER" id="PTHR42985:SF40">
    <property type="entry name" value="LD47995P-RELATED"/>
    <property type="match status" value="1"/>
</dbReference>